<dbReference type="EMBL" id="JANQDX010000017">
    <property type="protein sequence ID" value="KAL0908518.1"/>
    <property type="molecule type" value="Genomic_DNA"/>
</dbReference>
<dbReference type="Pfam" id="PF04759">
    <property type="entry name" value="DUF617"/>
    <property type="match status" value="1"/>
</dbReference>
<evidence type="ECO:0008006" key="4">
    <source>
        <dbReference type="Google" id="ProtNLM"/>
    </source>
</evidence>
<evidence type="ECO:0000313" key="2">
    <source>
        <dbReference type="EMBL" id="KAL0908518.1"/>
    </source>
</evidence>
<name>A0ABD0UEB9_DENTH</name>
<protein>
    <recommendedName>
        <fullName evidence="4">Protein MIZU-KUSSEI 1</fullName>
    </recommendedName>
</protein>
<dbReference type="NCBIfam" id="TIGR01570">
    <property type="entry name" value="A_thal_3588"/>
    <property type="match status" value="1"/>
</dbReference>
<reference evidence="2 3" key="1">
    <citation type="journal article" date="2024" name="Plant Biotechnol. J.">
        <title>Dendrobium thyrsiflorum genome and its molecular insights into genes involved in important horticultural traits.</title>
        <authorList>
            <person name="Chen B."/>
            <person name="Wang J.Y."/>
            <person name="Zheng P.J."/>
            <person name="Li K.L."/>
            <person name="Liang Y.M."/>
            <person name="Chen X.F."/>
            <person name="Zhang C."/>
            <person name="Zhao X."/>
            <person name="He X."/>
            <person name="Zhang G.Q."/>
            <person name="Liu Z.J."/>
            <person name="Xu Q."/>
        </authorList>
    </citation>
    <scope>NUCLEOTIDE SEQUENCE [LARGE SCALE GENOMIC DNA]</scope>
    <source>
        <strain evidence="2">GZMU011</strain>
    </source>
</reference>
<gene>
    <name evidence="2" type="ORF">M5K25_023014</name>
</gene>
<dbReference type="InterPro" id="IPR006460">
    <property type="entry name" value="MIZ1-like_pln"/>
</dbReference>
<keyword evidence="3" id="KW-1185">Reference proteome</keyword>
<comment type="caution">
    <text evidence="2">The sequence shown here is derived from an EMBL/GenBank/DDBJ whole genome shotgun (WGS) entry which is preliminary data.</text>
</comment>
<accession>A0ABD0UEB9</accession>
<dbReference type="AlphaFoldDB" id="A0ABD0UEB9"/>
<dbReference type="PANTHER" id="PTHR31696:SF4">
    <property type="entry name" value="OS08G0171800 PROTEIN"/>
    <property type="match status" value="1"/>
</dbReference>
<evidence type="ECO:0000313" key="3">
    <source>
        <dbReference type="Proteomes" id="UP001552299"/>
    </source>
</evidence>
<dbReference type="PANTHER" id="PTHR31696">
    <property type="entry name" value="PROTEIN MIZU-KUSSEI 1"/>
    <property type="match status" value="1"/>
</dbReference>
<organism evidence="2 3">
    <name type="scientific">Dendrobium thyrsiflorum</name>
    <name type="common">Pinecone-like raceme dendrobium</name>
    <name type="synonym">Orchid</name>
    <dbReference type="NCBI Taxonomy" id="117978"/>
    <lineage>
        <taxon>Eukaryota</taxon>
        <taxon>Viridiplantae</taxon>
        <taxon>Streptophyta</taxon>
        <taxon>Embryophyta</taxon>
        <taxon>Tracheophyta</taxon>
        <taxon>Spermatophyta</taxon>
        <taxon>Magnoliopsida</taxon>
        <taxon>Liliopsida</taxon>
        <taxon>Asparagales</taxon>
        <taxon>Orchidaceae</taxon>
        <taxon>Epidendroideae</taxon>
        <taxon>Malaxideae</taxon>
        <taxon>Dendrobiinae</taxon>
        <taxon>Dendrobium</taxon>
    </lineage>
</organism>
<feature type="region of interest" description="Disordered" evidence="1">
    <location>
        <begin position="1"/>
        <end position="40"/>
    </location>
</feature>
<dbReference type="Proteomes" id="UP001552299">
    <property type="component" value="Unassembled WGS sequence"/>
</dbReference>
<evidence type="ECO:0000256" key="1">
    <source>
        <dbReference type="SAM" id="MobiDB-lite"/>
    </source>
</evidence>
<sequence length="236" mass="26273">MASSSSSSAVDDLENPSRPIIPRTPSLLQPPRHPRHAGRHNPLRLFRSICRTFPIFTTPRCGLPHPNDTVNASPARVTGTLFGHLRGRVSLSIQESPRCLPWVVLEMAVQTQVLMREMGTGMVRIALECERRAGRAAAGRRVMEEGMWGVFYNGRKCGYAVRREATKEDLALMELLRAVSMGAGVLPDGNGRDEGEVAYLRAYFEYVMASRDSETLYLLSPEDTNGPELSIFFVRI</sequence>
<proteinExistence type="predicted"/>